<sequence>MMITNPDYKNVLDDRETTGVTLQNLTFTIMSSTIAAKKNQLHENTSFLVIVEILHQ</sequence>
<name>A0A0A9A9N0_ARUDO</name>
<accession>A0A0A9A9N0</accession>
<reference evidence="1" key="1">
    <citation type="submission" date="2014-09" db="EMBL/GenBank/DDBJ databases">
        <authorList>
            <person name="Magalhaes I.L.F."/>
            <person name="Oliveira U."/>
            <person name="Santos F.R."/>
            <person name="Vidigal T.H.D.A."/>
            <person name="Brescovit A.D."/>
            <person name="Santos A.J."/>
        </authorList>
    </citation>
    <scope>NUCLEOTIDE SEQUENCE</scope>
    <source>
        <tissue evidence="1">Shoot tissue taken approximately 20 cm above the soil surface</tissue>
    </source>
</reference>
<dbReference type="EMBL" id="GBRH01252205">
    <property type="protein sequence ID" value="JAD45690.1"/>
    <property type="molecule type" value="Transcribed_RNA"/>
</dbReference>
<dbReference type="AlphaFoldDB" id="A0A0A9A9N0"/>
<proteinExistence type="predicted"/>
<protein>
    <submittedName>
        <fullName evidence="1">Uncharacterized protein</fullName>
    </submittedName>
</protein>
<organism evidence="1">
    <name type="scientific">Arundo donax</name>
    <name type="common">Giant reed</name>
    <name type="synonym">Donax arundinaceus</name>
    <dbReference type="NCBI Taxonomy" id="35708"/>
    <lineage>
        <taxon>Eukaryota</taxon>
        <taxon>Viridiplantae</taxon>
        <taxon>Streptophyta</taxon>
        <taxon>Embryophyta</taxon>
        <taxon>Tracheophyta</taxon>
        <taxon>Spermatophyta</taxon>
        <taxon>Magnoliopsida</taxon>
        <taxon>Liliopsida</taxon>
        <taxon>Poales</taxon>
        <taxon>Poaceae</taxon>
        <taxon>PACMAD clade</taxon>
        <taxon>Arundinoideae</taxon>
        <taxon>Arundineae</taxon>
        <taxon>Arundo</taxon>
    </lineage>
</organism>
<evidence type="ECO:0000313" key="1">
    <source>
        <dbReference type="EMBL" id="JAD45690.1"/>
    </source>
</evidence>
<reference evidence="1" key="2">
    <citation type="journal article" date="2015" name="Data Brief">
        <title>Shoot transcriptome of the giant reed, Arundo donax.</title>
        <authorList>
            <person name="Barrero R.A."/>
            <person name="Guerrero F.D."/>
            <person name="Moolhuijzen P."/>
            <person name="Goolsby J.A."/>
            <person name="Tidwell J."/>
            <person name="Bellgard S.E."/>
            <person name="Bellgard M.I."/>
        </authorList>
    </citation>
    <scope>NUCLEOTIDE SEQUENCE</scope>
    <source>
        <tissue evidence="1">Shoot tissue taken approximately 20 cm above the soil surface</tissue>
    </source>
</reference>